<keyword evidence="5" id="KW-0548">Nucleotidyltransferase</keyword>
<dbReference type="NCBIfam" id="NF005298">
    <property type="entry name" value="PRK06826.1"/>
    <property type="match status" value="1"/>
</dbReference>
<dbReference type="Pfam" id="PF07733">
    <property type="entry name" value="DNA_pol3_alpha"/>
    <property type="match status" value="1"/>
</dbReference>
<dbReference type="NCBIfam" id="TIGR00594">
    <property type="entry name" value="polc"/>
    <property type="match status" value="1"/>
</dbReference>
<comment type="caution">
    <text evidence="10">The sequence shown here is derived from an EMBL/GenBank/DDBJ whole genome shotgun (WGS) entry which is preliminary data.</text>
</comment>
<comment type="catalytic activity">
    <reaction evidence="8">
        <text>DNA(n) + a 2'-deoxyribonucleoside 5'-triphosphate = DNA(n+1) + diphosphate</text>
        <dbReference type="Rhea" id="RHEA:22508"/>
        <dbReference type="Rhea" id="RHEA-COMP:17339"/>
        <dbReference type="Rhea" id="RHEA-COMP:17340"/>
        <dbReference type="ChEBI" id="CHEBI:33019"/>
        <dbReference type="ChEBI" id="CHEBI:61560"/>
        <dbReference type="ChEBI" id="CHEBI:173112"/>
        <dbReference type="EC" id="2.7.7.7"/>
    </reaction>
</comment>
<dbReference type="Pfam" id="PF02811">
    <property type="entry name" value="PHP"/>
    <property type="match status" value="1"/>
</dbReference>
<evidence type="ECO:0000256" key="4">
    <source>
        <dbReference type="ARBA" id="ARBA00022679"/>
    </source>
</evidence>
<dbReference type="CDD" id="cd12113">
    <property type="entry name" value="PHP_PolIIIA_DnaE3"/>
    <property type="match status" value="1"/>
</dbReference>
<dbReference type="PANTHER" id="PTHR32294:SF0">
    <property type="entry name" value="DNA POLYMERASE III SUBUNIT ALPHA"/>
    <property type="match status" value="1"/>
</dbReference>
<dbReference type="SUPFAM" id="SSF89550">
    <property type="entry name" value="PHP domain-like"/>
    <property type="match status" value="1"/>
</dbReference>
<dbReference type="Gene3D" id="1.10.150.870">
    <property type="match status" value="1"/>
</dbReference>
<accession>A0A2H0V1B0</accession>
<evidence type="ECO:0000256" key="2">
    <source>
        <dbReference type="ARBA" id="ARBA00012417"/>
    </source>
</evidence>
<dbReference type="GO" id="GO:0006260">
    <property type="term" value="P:DNA replication"/>
    <property type="evidence" value="ECO:0007669"/>
    <property type="project" value="UniProtKB-KW"/>
</dbReference>
<dbReference type="GO" id="GO:0005737">
    <property type="term" value="C:cytoplasm"/>
    <property type="evidence" value="ECO:0007669"/>
    <property type="project" value="UniProtKB-SubCell"/>
</dbReference>
<dbReference type="SMART" id="SM00481">
    <property type="entry name" value="POLIIIAc"/>
    <property type="match status" value="1"/>
</dbReference>
<dbReference type="InterPro" id="IPR004013">
    <property type="entry name" value="PHP_dom"/>
</dbReference>
<reference evidence="11" key="1">
    <citation type="submission" date="2017-09" db="EMBL/GenBank/DDBJ databases">
        <title>Depth-based differentiation of microbial function through sediment-hosted aquifers and enrichment of novel symbionts in the deep terrestrial subsurface.</title>
        <authorList>
            <person name="Probst A.J."/>
            <person name="Ladd B."/>
            <person name="Jarett J.K."/>
            <person name="Geller-Mcgrath D.E."/>
            <person name="Sieber C.M.K."/>
            <person name="Emerson J.B."/>
            <person name="Anantharaman K."/>
            <person name="Thomas B.C."/>
            <person name="Malmstrom R."/>
            <person name="Stieglmeier M."/>
            <person name="Klingl A."/>
            <person name="Woyke T."/>
            <person name="Ryan C.M."/>
            <person name="Banfield J.F."/>
        </authorList>
    </citation>
    <scope>NUCLEOTIDE SEQUENCE [LARGE SCALE GENOMIC DNA]</scope>
</reference>
<dbReference type="InterPro" id="IPR029460">
    <property type="entry name" value="DNAPol_HHH"/>
</dbReference>
<keyword evidence="4" id="KW-0808">Transferase</keyword>
<keyword evidence="7" id="KW-0239">DNA-directed DNA polymerase</keyword>
<proteinExistence type="predicted"/>
<dbReference type="AlphaFoldDB" id="A0A2H0V1B0"/>
<keyword evidence="6" id="KW-0235">DNA replication</keyword>
<dbReference type="Proteomes" id="UP000228626">
    <property type="component" value="Unassembled WGS sequence"/>
</dbReference>
<dbReference type="InterPro" id="IPR004365">
    <property type="entry name" value="NA-bd_OB_tRNA"/>
</dbReference>
<dbReference type="Pfam" id="PF01336">
    <property type="entry name" value="tRNA_anti-codon"/>
    <property type="match status" value="1"/>
</dbReference>
<feature type="domain" description="Polymerase/histidinol phosphatase N-terminal" evidence="9">
    <location>
        <begin position="5"/>
        <end position="72"/>
    </location>
</feature>
<dbReference type="InterPro" id="IPR041931">
    <property type="entry name" value="DNA_pol3_alpha_thumb_dom"/>
</dbReference>
<dbReference type="GO" id="GO:0008408">
    <property type="term" value="F:3'-5' exonuclease activity"/>
    <property type="evidence" value="ECO:0007669"/>
    <property type="project" value="InterPro"/>
</dbReference>
<comment type="subcellular location">
    <subcellularLocation>
        <location evidence="1">Cytoplasm</location>
    </subcellularLocation>
</comment>
<gene>
    <name evidence="10" type="ORF">COT99_03855</name>
</gene>
<evidence type="ECO:0000256" key="7">
    <source>
        <dbReference type="ARBA" id="ARBA00022932"/>
    </source>
</evidence>
<evidence type="ECO:0000259" key="9">
    <source>
        <dbReference type="SMART" id="SM00481"/>
    </source>
</evidence>
<dbReference type="GO" id="GO:0003887">
    <property type="term" value="F:DNA-directed DNA polymerase activity"/>
    <property type="evidence" value="ECO:0007669"/>
    <property type="project" value="UniProtKB-KW"/>
</dbReference>
<dbReference type="Gene3D" id="3.20.20.140">
    <property type="entry name" value="Metal-dependent hydrolases"/>
    <property type="match status" value="1"/>
</dbReference>
<dbReference type="GO" id="GO:0003676">
    <property type="term" value="F:nucleic acid binding"/>
    <property type="evidence" value="ECO:0007669"/>
    <property type="project" value="InterPro"/>
</dbReference>
<dbReference type="Pfam" id="PF14579">
    <property type="entry name" value="HHH_6"/>
    <property type="match status" value="1"/>
</dbReference>
<evidence type="ECO:0000256" key="5">
    <source>
        <dbReference type="ARBA" id="ARBA00022695"/>
    </source>
</evidence>
<dbReference type="EMBL" id="PFAR01000046">
    <property type="protein sequence ID" value="PIR92871.1"/>
    <property type="molecule type" value="Genomic_DNA"/>
</dbReference>
<dbReference type="Gene3D" id="1.10.10.1600">
    <property type="entry name" value="Bacterial DNA polymerase III alpha subunit, thumb domain"/>
    <property type="match status" value="1"/>
</dbReference>
<sequence length="1193" mass="134228">MPKFTHLHIHTHYSLLDGLIKPSELVQKIKEDGGDAVAITDHGVMYGIIDFYQECKRAGIKPIIGVEAYVAPNGRHNKRARADEKNYHLILLAKNNTGYRNLIKLVSLAHLEGFYYKPRIDDELLAEHYEGLIAMTACIQGEVPMLILSGQEEKAREKILYYKNLFGPDSFYLEIQHNPSIAKQGYVNQALIKLSRELNVPLVATNDAHYLNKEDDEAHDVLICLQTKRKKKESNRMSMLGEDFSVKSAREMAEVFKDTPEAIANTNKVAEMCNVEIKLGEYQLPRFEVPEGYTDKSYLEKLCYKGLIKRYGKSYSEIDQEKKDRLDYELAVINKMGFPSYFLIVADFVSWAKENGIIVGPGRGSAAGSFASYILGITNLDPLEYDLVFERFLNPERISMPDIDLDFADARRDEVIKYVEKKYGKDHVSQIVTFSTMAARAAVRDVGRVLDYSYDFCDKIAKSIPMFTTIAQAVKMPELREIYQREEGAREIINNAKKIENVIRHSSVHACGVLITNDPVTDYAPVQYISSDEQGFTVSQYSLHPIEDLGLLKMDFLGLKNLTIIESALKIIKNTRDVKIDIDKIPFNEQSTYKLLQKGDTTGVFQLESAGMKRYLKELQPTEFEDIIAMVSLYRPGPMEWIPDYIAGKHGKKQPRYLHPKLEPILAKTYGVAIYQEQVMQMARDLAGFTMGEADVLRRAIGKKIPKLLAEQKSKFIDGCVKHGIASELAEEIFAFIEPFAGYGFNRSHAACYALIGYQTAYLKANYPTEFMAALMTADQEDIERVPVMIEECRNMGIQVLPPDVNESFADFTVVTSGTSQNVVSSEQESKTIRFGLRAIKNVGGHITEVIIKERKVNGPYKDIANFIQRVQDKDLNKKSMESLIKTGAFDKMEERGKLLANLDKMLEYSRNLTSARNSGQDSLFSLSPQLEVASTITLNDAEPAKKNEILTWEKELLGLYISDHPFNEFSKTLGNSIIKFSDLTVSLAEEFVNVAGVVSVVKKIVTKSNENMLFVKIEDRLSNIELLVFPRLLKETAEIWTEGNIVICRGRLSNKDNELKVLCDKAKKVDAGNVVKIAAEFQKTNNNGFKNGNSINNVSPPNPPVISPKRLSVSAPDMNIIQPLKIKINDVNDGGLLTKVKEQLTKSQGQVKVFFYVPNGAGMRIIETGFRVDANDALKEKLKELLGAGAVK</sequence>
<dbReference type="InterPro" id="IPR004805">
    <property type="entry name" value="DnaE2/DnaE/PolC"/>
</dbReference>
<evidence type="ECO:0000313" key="11">
    <source>
        <dbReference type="Proteomes" id="UP000228626"/>
    </source>
</evidence>
<protein>
    <recommendedName>
        <fullName evidence="3">DNA polymerase III subunit alpha</fullName>
        <ecNumber evidence="2">2.7.7.7</ecNumber>
    </recommendedName>
</protein>
<dbReference type="NCBIfam" id="NF004226">
    <property type="entry name" value="PRK05673.1"/>
    <property type="match status" value="1"/>
</dbReference>
<name>A0A2H0V1B0_9BACT</name>
<organism evidence="10 11">
    <name type="scientific">Candidatus Falkowbacteria bacterium CG10_big_fil_rev_8_21_14_0_10_43_10</name>
    <dbReference type="NCBI Taxonomy" id="1974567"/>
    <lineage>
        <taxon>Bacteria</taxon>
        <taxon>Candidatus Falkowiibacteriota</taxon>
    </lineage>
</organism>
<dbReference type="EC" id="2.7.7.7" evidence="2"/>
<dbReference type="CDD" id="cd04485">
    <property type="entry name" value="DnaE_OBF"/>
    <property type="match status" value="1"/>
</dbReference>
<evidence type="ECO:0000256" key="1">
    <source>
        <dbReference type="ARBA" id="ARBA00004496"/>
    </source>
</evidence>
<evidence type="ECO:0000256" key="8">
    <source>
        <dbReference type="ARBA" id="ARBA00049244"/>
    </source>
</evidence>
<evidence type="ECO:0000256" key="3">
    <source>
        <dbReference type="ARBA" id="ARBA00019114"/>
    </source>
</evidence>
<dbReference type="InterPro" id="IPR003141">
    <property type="entry name" value="Pol/His_phosphatase_N"/>
</dbReference>
<dbReference type="PANTHER" id="PTHR32294">
    <property type="entry name" value="DNA POLYMERASE III SUBUNIT ALPHA"/>
    <property type="match status" value="1"/>
</dbReference>
<evidence type="ECO:0000313" key="10">
    <source>
        <dbReference type="EMBL" id="PIR92871.1"/>
    </source>
</evidence>
<dbReference type="InterPro" id="IPR040982">
    <property type="entry name" value="DNA_pol3_finger"/>
</dbReference>
<dbReference type="InterPro" id="IPR011708">
    <property type="entry name" value="DNA_pol3_alpha_NTPase_dom"/>
</dbReference>
<evidence type="ECO:0000256" key="6">
    <source>
        <dbReference type="ARBA" id="ARBA00022705"/>
    </source>
</evidence>
<dbReference type="Pfam" id="PF17657">
    <property type="entry name" value="DNA_pol3_finger"/>
    <property type="match status" value="1"/>
</dbReference>
<dbReference type="InterPro" id="IPR016195">
    <property type="entry name" value="Pol/histidinol_Pase-like"/>
</dbReference>